<evidence type="ECO:0000256" key="1">
    <source>
        <dbReference type="SAM" id="MobiDB-lite"/>
    </source>
</evidence>
<keyword evidence="3" id="KW-1185">Reference proteome</keyword>
<gene>
    <name evidence="2" type="ORF">FKW44_011944</name>
</gene>
<accession>A0A7T8HJ15</accession>
<name>A0A7T8HJ15_CALRO</name>
<dbReference type="Proteomes" id="UP000595437">
    <property type="component" value="Chromosome 7"/>
</dbReference>
<proteinExistence type="predicted"/>
<feature type="region of interest" description="Disordered" evidence="1">
    <location>
        <begin position="12"/>
        <end position="63"/>
    </location>
</feature>
<dbReference type="EMBL" id="CP045896">
    <property type="protein sequence ID" value="QQP50810.1"/>
    <property type="molecule type" value="Genomic_DNA"/>
</dbReference>
<protein>
    <submittedName>
        <fullName evidence="2">Uncharacterized protein</fullName>
    </submittedName>
</protein>
<evidence type="ECO:0000313" key="3">
    <source>
        <dbReference type="Proteomes" id="UP000595437"/>
    </source>
</evidence>
<sequence length="63" mass="7153">MDADLLSRLKAISNGQSRNPDVNLGQKAKHEQGYRLQGRQGAQHHILQVQPGHLLTEKRRRSD</sequence>
<evidence type="ECO:0000313" key="2">
    <source>
        <dbReference type="EMBL" id="QQP50810.1"/>
    </source>
</evidence>
<reference evidence="3" key="1">
    <citation type="submission" date="2021-01" db="EMBL/GenBank/DDBJ databases">
        <title>Caligus Genome Assembly.</title>
        <authorList>
            <person name="Gallardo-Escarate C."/>
        </authorList>
    </citation>
    <scope>NUCLEOTIDE SEQUENCE [LARGE SCALE GENOMIC DNA]</scope>
</reference>
<dbReference type="AlphaFoldDB" id="A0A7T8HJ15"/>
<organism evidence="2 3">
    <name type="scientific">Caligus rogercresseyi</name>
    <name type="common">Sea louse</name>
    <dbReference type="NCBI Taxonomy" id="217165"/>
    <lineage>
        <taxon>Eukaryota</taxon>
        <taxon>Metazoa</taxon>
        <taxon>Ecdysozoa</taxon>
        <taxon>Arthropoda</taxon>
        <taxon>Crustacea</taxon>
        <taxon>Multicrustacea</taxon>
        <taxon>Hexanauplia</taxon>
        <taxon>Copepoda</taxon>
        <taxon>Siphonostomatoida</taxon>
        <taxon>Caligidae</taxon>
        <taxon>Caligus</taxon>
    </lineage>
</organism>